<dbReference type="SUPFAM" id="SSF52317">
    <property type="entry name" value="Class I glutamine amidotransferase-like"/>
    <property type="match status" value="1"/>
</dbReference>
<dbReference type="STRING" id="589385.SAMN05421504_10470"/>
<name>A0A1H3G1X7_9PSEU</name>
<dbReference type="InterPro" id="IPR029062">
    <property type="entry name" value="Class_I_gatase-like"/>
</dbReference>
<organism evidence="1 2">
    <name type="scientific">Amycolatopsis xylanica</name>
    <dbReference type="NCBI Taxonomy" id="589385"/>
    <lineage>
        <taxon>Bacteria</taxon>
        <taxon>Bacillati</taxon>
        <taxon>Actinomycetota</taxon>
        <taxon>Actinomycetes</taxon>
        <taxon>Pseudonocardiales</taxon>
        <taxon>Pseudonocardiaceae</taxon>
        <taxon>Amycolatopsis</taxon>
    </lineage>
</organism>
<keyword evidence="2" id="KW-1185">Reference proteome</keyword>
<sequence length="224" mass="23785">MKPTVNVLYLPGTNCQDETLRAFRDVGAEPRLRFVADVLDGSERLDDADILCVPGGFSFGDHLGGGSVASLLLKTRLADQFNACLTRPLLGICNGFQIALRAGCFGEGVALKVNAAGTFRNEPHARHVVEPGNESPWLTGLSGQTLAFPFAHGEGRFSHLPEATEGWQAALRYADGSELDGSQGGIAGITSADGLAFGLMNHPERAMNDEIRLAFFENGVRAAA</sequence>
<dbReference type="PANTHER" id="PTHR10099">
    <property type="entry name" value="PHOSPHORIBOSYLFORMYLGLYCINAMIDINE SYNTHASE"/>
    <property type="match status" value="1"/>
</dbReference>
<dbReference type="Gene3D" id="3.40.50.880">
    <property type="match status" value="1"/>
</dbReference>
<dbReference type="SMART" id="SM01211">
    <property type="entry name" value="GATase_5"/>
    <property type="match status" value="1"/>
</dbReference>
<dbReference type="RefSeq" id="WP_176968708.1">
    <property type="nucleotide sequence ID" value="NZ_FNON01000004.1"/>
</dbReference>
<gene>
    <name evidence="1" type="ORF">SAMN05421504_10470</name>
</gene>
<dbReference type="GO" id="GO:0004642">
    <property type="term" value="F:phosphoribosylformylglycinamidine synthase activity"/>
    <property type="evidence" value="ECO:0007669"/>
    <property type="project" value="TreeGrafter"/>
</dbReference>
<dbReference type="Pfam" id="PF13507">
    <property type="entry name" value="GATase_5"/>
    <property type="match status" value="1"/>
</dbReference>
<evidence type="ECO:0000313" key="1">
    <source>
        <dbReference type="EMBL" id="SDX96688.1"/>
    </source>
</evidence>
<proteinExistence type="predicted"/>
<dbReference type="PROSITE" id="PS51273">
    <property type="entry name" value="GATASE_TYPE_1"/>
    <property type="match status" value="1"/>
</dbReference>
<evidence type="ECO:0000313" key="2">
    <source>
        <dbReference type="Proteomes" id="UP000199515"/>
    </source>
</evidence>
<dbReference type="PANTHER" id="PTHR10099:SF1">
    <property type="entry name" value="PHOSPHORIBOSYLFORMYLGLYCINAMIDINE SYNTHASE"/>
    <property type="match status" value="1"/>
</dbReference>
<protein>
    <submittedName>
        <fullName evidence="1">Phosphoribosylformylglycinamidine synthase</fullName>
    </submittedName>
</protein>
<dbReference type="AlphaFoldDB" id="A0A1H3G1X7"/>
<reference evidence="1 2" key="1">
    <citation type="submission" date="2016-10" db="EMBL/GenBank/DDBJ databases">
        <authorList>
            <person name="de Groot N.N."/>
        </authorList>
    </citation>
    <scope>NUCLEOTIDE SEQUENCE [LARGE SCALE GENOMIC DNA]</scope>
    <source>
        <strain evidence="1 2">CPCC 202699</strain>
    </source>
</reference>
<dbReference type="Proteomes" id="UP000199515">
    <property type="component" value="Unassembled WGS sequence"/>
</dbReference>
<dbReference type="GO" id="GO:0006164">
    <property type="term" value="P:purine nucleotide biosynthetic process"/>
    <property type="evidence" value="ECO:0007669"/>
    <property type="project" value="TreeGrafter"/>
</dbReference>
<dbReference type="EMBL" id="FNON01000004">
    <property type="protein sequence ID" value="SDX96688.1"/>
    <property type="molecule type" value="Genomic_DNA"/>
</dbReference>
<dbReference type="GO" id="GO:0005737">
    <property type="term" value="C:cytoplasm"/>
    <property type="evidence" value="ECO:0007669"/>
    <property type="project" value="TreeGrafter"/>
</dbReference>
<accession>A0A1H3G1X7</accession>